<dbReference type="Proteomes" id="UP000578531">
    <property type="component" value="Unassembled WGS sequence"/>
</dbReference>
<evidence type="ECO:0008006" key="4">
    <source>
        <dbReference type="Google" id="ProtNLM"/>
    </source>
</evidence>
<sequence>MDPVSAVAGFAATAHLCFTFIEAFRDLPNEVSCLETEISELERAIHLVQASLFNASMLPSSREDVTRRPLMKDLSRVDRFLQHNLPKAGEHIGGDHWQWIRKKGNIERLRRQLTSIKYDIATVDLPESRFSFASEFTGRHNQPTISIPPGCGPSLGLSGSPDASDPYPQGDSRRFLDIYWQAESRARLEAKMATANLLIDIRSYLASLSKLKKWF</sequence>
<organism evidence="2 3">
    <name type="scientific">Letharia columbiana</name>
    <dbReference type="NCBI Taxonomy" id="112416"/>
    <lineage>
        <taxon>Eukaryota</taxon>
        <taxon>Fungi</taxon>
        <taxon>Dikarya</taxon>
        <taxon>Ascomycota</taxon>
        <taxon>Pezizomycotina</taxon>
        <taxon>Lecanoromycetes</taxon>
        <taxon>OSLEUM clade</taxon>
        <taxon>Lecanoromycetidae</taxon>
        <taxon>Lecanorales</taxon>
        <taxon>Lecanorineae</taxon>
        <taxon>Parmeliaceae</taxon>
        <taxon>Letharia</taxon>
    </lineage>
</organism>
<evidence type="ECO:0000313" key="3">
    <source>
        <dbReference type="Proteomes" id="UP000578531"/>
    </source>
</evidence>
<dbReference type="EMBL" id="JACCJC010000018">
    <property type="protein sequence ID" value="KAF6236463.1"/>
    <property type="molecule type" value="Genomic_DNA"/>
</dbReference>
<dbReference type="GeneID" id="59286908"/>
<dbReference type="AlphaFoldDB" id="A0A8H6L5P5"/>
<evidence type="ECO:0000256" key="1">
    <source>
        <dbReference type="SAM" id="MobiDB-lite"/>
    </source>
</evidence>
<evidence type="ECO:0000313" key="2">
    <source>
        <dbReference type="EMBL" id="KAF6236463.1"/>
    </source>
</evidence>
<proteinExistence type="predicted"/>
<accession>A0A8H6L5P5</accession>
<dbReference type="OrthoDB" id="341259at2759"/>
<keyword evidence="3" id="KW-1185">Reference proteome</keyword>
<comment type="caution">
    <text evidence="2">The sequence shown here is derived from an EMBL/GenBank/DDBJ whole genome shotgun (WGS) entry which is preliminary data.</text>
</comment>
<feature type="compositionally biased region" description="Low complexity" evidence="1">
    <location>
        <begin position="149"/>
        <end position="161"/>
    </location>
</feature>
<reference evidence="2 3" key="1">
    <citation type="journal article" date="2020" name="Genomics">
        <title>Complete, high-quality genomes from long-read metagenomic sequencing of two wolf lichen thalli reveals enigmatic genome architecture.</title>
        <authorList>
            <person name="McKenzie S.K."/>
            <person name="Walston R.F."/>
            <person name="Allen J.L."/>
        </authorList>
    </citation>
    <scope>NUCLEOTIDE SEQUENCE [LARGE SCALE GENOMIC DNA]</scope>
    <source>
        <strain evidence="2">WasteWater2</strain>
    </source>
</reference>
<feature type="region of interest" description="Disordered" evidence="1">
    <location>
        <begin position="149"/>
        <end position="169"/>
    </location>
</feature>
<protein>
    <recommendedName>
        <fullName evidence="4">Fungal N-terminal domain-containing protein</fullName>
    </recommendedName>
</protein>
<name>A0A8H6L5P5_9LECA</name>
<gene>
    <name evidence="2" type="ORF">HO173_005244</name>
</gene>
<dbReference type="RefSeq" id="XP_037165802.1">
    <property type="nucleotide sequence ID" value="XM_037307162.1"/>
</dbReference>